<comment type="function">
    <text evidence="5">Component of the proteasome, a multicatalytic proteinase complex which is characterized by its ability to cleave peptides with Arg, Phe, Tyr, Leu, and Glu adjacent to the leaving group at neutral or slightly basic pH. The proteasome has an ATP-dependent proteolytic activity.</text>
</comment>
<gene>
    <name evidence="6" type="ORF">DI09_9p60</name>
</gene>
<proteinExistence type="inferred from homology"/>
<dbReference type="VEuPathDB" id="MicrosporidiaDB:DI09_9p60"/>
<dbReference type="InterPro" id="IPR023333">
    <property type="entry name" value="Proteasome_suB-type"/>
</dbReference>
<comment type="similarity">
    <text evidence="5">Belongs to the peptidase T1B family.</text>
</comment>
<dbReference type="GO" id="GO:0051603">
    <property type="term" value="P:proteolysis involved in protein catabolic process"/>
    <property type="evidence" value="ECO:0007669"/>
    <property type="project" value="InterPro"/>
</dbReference>
<organism evidence="6 7">
    <name type="scientific">Mitosporidium daphniae</name>
    <dbReference type="NCBI Taxonomy" id="1485682"/>
    <lineage>
        <taxon>Eukaryota</taxon>
        <taxon>Fungi</taxon>
        <taxon>Fungi incertae sedis</taxon>
        <taxon>Microsporidia</taxon>
        <taxon>Mitosporidium</taxon>
    </lineage>
</organism>
<dbReference type="Gene3D" id="3.60.20.10">
    <property type="entry name" value="Glutamine Phosphoribosylpyrophosphate, subunit 1, domain 1"/>
    <property type="match status" value="1"/>
</dbReference>
<name>A0A098VLJ0_9MICR</name>
<accession>A0A098VLJ0</accession>
<evidence type="ECO:0000313" key="6">
    <source>
        <dbReference type="EMBL" id="KGG49923.1"/>
    </source>
</evidence>
<dbReference type="GO" id="GO:0019774">
    <property type="term" value="C:proteasome core complex, beta-subunit complex"/>
    <property type="evidence" value="ECO:0007669"/>
    <property type="project" value="UniProtKB-ARBA"/>
</dbReference>
<keyword evidence="1 5" id="KW-0963">Cytoplasm</keyword>
<evidence type="ECO:0000256" key="4">
    <source>
        <dbReference type="ARBA" id="ARBA00026071"/>
    </source>
</evidence>
<dbReference type="PROSITE" id="PS00854">
    <property type="entry name" value="PROTEASOME_BETA_1"/>
    <property type="match status" value="1"/>
</dbReference>
<dbReference type="Proteomes" id="UP000029725">
    <property type="component" value="Unassembled WGS sequence"/>
</dbReference>
<dbReference type="EMBL" id="JMKJ01000612">
    <property type="protein sequence ID" value="KGG49923.1"/>
    <property type="molecule type" value="Genomic_DNA"/>
</dbReference>
<evidence type="ECO:0000313" key="7">
    <source>
        <dbReference type="Proteomes" id="UP000029725"/>
    </source>
</evidence>
<dbReference type="SUPFAM" id="SSF56235">
    <property type="entry name" value="N-terminal nucleophile aminohydrolases (Ntn hydrolases)"/>
    <property type="match status" value="1"/>
</dbReference>
<evidence type="ECO:0000256" key="2">
    <source>
        <dbReference type="ARBA" id="ARBA00022942"/>
    </source>
</evidence>
<comment type="subunit">
    <text evidence="4">The 26S proteasome consists of a 20S proteasome core and two 19S regulatory subunits. The 20S proteasome core is composed of 28 subunits that are arranged in four stacked rings, resulting in a barrel-shaped structure. The two end rings are each formed by seven alpha subunits, and the two central rings are each formed by seven beta subunits. The catalytic chamber with the active sites is on the inside of the barrel.</text>
</comment>
<dbReference type="RefSeq" id="XP_013236388.1">
    <property type="nucleotide sequence ID" value="XM_013380934.1"/>
</dbReference>
<dbReference type="HOGENOM" id="CLU_035750_1_1_1"/>
<dbReference type="AlphaFoldDB" id="A0A098VLJ0"/>
<comment type="subunit">
    <text evidence="5">Component of the proteasome complex.</text>
</comment>
<dbReference type="InterPro" id="IPR016050">
    <property type="entry name" value="Proteasome_bsu_CS"/>
</dbReference>
<dbReference type="InterPro" id="IPR029055">
    <property type="entry name" value="Ntn_hydrolases_N"/>
</dbReference>
<reference evidence="6 7" key="1">
    <citation type="submission" date="2014-04" db="EMBL/GenBank/DDBJ databases">
        <title>A new species of microsporidia sheds light on the evolution of extreme parasitism.</title>
        <authorList>
            <person name="Haag K.L."/>
            <person name="James T.Y."/>
            <person name="Larsson R."/>
            <person name="Schaer T.M."/>
            <person name="Refardt D."/>
            <person name="Pombert J.-F."/>
            <person name="Ebert D."/>
        </authorList>
    </citation>
    <scope>NUCLEOTIDE SEQUENCE [LARGE SCALE GENOMIC DNA]</scope>
    <source>
        <strain evidence="6 7">UGP3</strain>
        <tissue evidence="6">Spores</tissue>
    </source>
</reference>
<dbReference type="GeneID" id="25261193"/>
<evidence type="ECO:0000256" key="3">
    <source>
        <dbReference type="ARBA" id="ARBA00023242"/>
    </source>
</evidence>
<dbReference type="OrthoDB" id="268479at2759"/>
<comment type="subcellular location">
    <subcellularLocation>
        <location evidence="5">Cytoplasm</location>
    </subcellularLocation>
    <subcellularLocation>
        <location evidence="5">Nucleus</location>
    </subcellularLocation>
</comment>
<dbReference type="InterPro" id="IPR001353">
    <property type="entry name" value="Proteasome_sua/b"/>
</dbReference>
<keyword evidence="2 5" id="KW-0647">Proteasome</keyword>
<keyword evidence="7" id="KW-1185">Reference proteome</keyword>
<comment type="caution">
    <text evidence="6">The sequence shown here is derived from an EMBL/GenBank/DDBJ whole genome shotgun (WGS) entry which is preliminary data.</text>
</comment>
<keyword evidence="3 5" id="KW-0539">Nucleus</keyword>
<dbReference type="GO" id="GO:0005737">
    <property type="term" value="C:cytoplasm"/>
    <property type="evidence" value="ECO:0007669"/>
    <property type="project" value="UniProtKB-SubCell"/>
</dbReference>
<dbReference type="Pfam" id="PF00227">
    <property type="entry name" value="Proteasome"/>
    <property type="match status" value="1"/>
</dbReference>
<dbReference type="PROSITE" id="PS51476">
    <property type="entry name" value="PROTEASOME_BETA_2"/>
    <property type="match status" value="1"/>
</dbReference>
<dbReference type="PANTHER" id="PTHR32194:SF2">
    <property type="entry name" value="PROTEASOME SUBUNIT BETA TYPE-1"/>
    <property type="match status" value="1"/>
</dbReference>
<evidence type="ECO:0000256" key="5">
    <source>
        <dbReference type="RuleBase" id="RU004203"/>
    </source>
</evidence>
<dbReference type="GO" id="GO:0005634">
    <property type="term" value="C:nucleus"/>
    <property type="evidence" value="ECO:0007669"/>
    <property type="project" value="UniProtKB-SubCell"/>
</dbReference>
<evidence type="ECO:0000256" key="1">
    <source>
        <dbReference type="ARBA" id="ARBA00022490"/>
    </source>
</evidence>
<protein>
    <recommendedName>
        <fullName evidence="5">Proteasome subunit beta</fullName>
    </recommendedName>
</protein>
<dbReference type="PANTHER" id="PTHR32194">
    <property type="entry name" value="METALLOPROTEASE TLDD"/>
    <property type="match status" value="1"/>
</dbReference>
<sequence length="213" mass="23498">MEGEVSKSHHHSSILAIAGPDFCIVAADTRQSSGYLINCRTAPKAYKLTNSAVLATSGFHADGAEFYRVLATKIKMYRYKHERDMDIALIAQASAIQLYSRRFFPYYTFNVLGGIDAEGRGAVYSYDPVGSFEREPFRAGGSAAALIQPFLDNQLGKDSSGNQRILTQEKAIAVARDAFDAATERDIYTGDNLDVWVINAHGASMERFPLKRD</sequence>
<dbReference type="FunFam" id="3.60.20.10:FF:000027">
    <property type="entry name" value="Proteasome subunit beta type-6"/>
    <property type="match status" value="1"/>
</dbReference>